<keyword evidence="2" id="KW-1185">Reference proteome</keyword>
<dbReference type="RefSeq" id="WP_073502805.1">
    <property type="nucleotide sequence ID" value="NZ_FRBI01000041.1"/>
</dbReference>
<reference evidence="1 2" key="1">
    <citation type="submission" date="2016-11" db="EMBL/GenBank/DDBJ databases">
        <authorList>
            <person name="Jaros S."/>
            <person name="Januszkiewicz K."/>
            <person name="Wedrychowicz H."/>
        </authorList>
    </citation>
    <scope>NUCLEOTIDE SEQUENCE [LARGE SCALE GENOMIC DNA]</scope>
    <source>
        <strain evidence="1 2">CGMCC 4.2025</strain>
    </source>
</reference>
<sequence>MAARDRRGAPLPVGQELAGEWTGRGARLLGLSGVVTEAEGKALFGWGLHPHPELWVPGVPAGEAPAVRLGRRFIRPTYADD</sequence>
<dbReference type="AlphaFoldDB" id="A0A1M7QS63"/>
<protein>
    <submittedName>
        <fullName evidence="1">Uncharacterized protein</fullName>
    </submittedName>
</protein>
<evidence type="ECO:0000313" key="1">
    <source>
        <dbReference type="EMBL" id="SHN34394.1"/>
    </source>
</evidence>
<dbReference type="Proteomes" id="UP000184111">
    <property type="component" value="Unassembled WGS sequence"/>
</dbReference>
<proteinExistence type="predicted"/>
<accession>A0A1M7QS63</accession>
<gene>
    <name evidence="1" type="ORF">SAMN05216499_14112</name>
</gene>
<evidence type="ECO:0000313" key="2">
    <source>
        <dbReference type="Proteomes" id="UP000184111"/>
    </source>
</evidence>
<name>A0A1M7QS63_9ACTN</name>
<dbReference type="OrthoDB" id="4524286at2"/>
<dbReference type="EMBL" id="FRBI01000041">
    <property type="protein sequence ID" value="SHN34394.1"/>
    <property type="molecule type" value="Genomic_DNA"/>
</dbReference>
<organism evidence="1 2">
    <name type="scientific">Actinacidiphila paucisporea</name>
    <dbReference type="NCBI Taxonomy" id="310782"/>
    <lineage>
        <taxon>Bacteria</taxon>
        <taxon>Bacillati</taxon>
        <taxon>Actinomycetota</taxon>
        <taxon>Actinomycetes</taxon>
        <taxon>Kitasatosporales</taxon>
        <taxon>Streptomycetaceae</taxon>
        <taxon>Actinacidiphila</taxon>
    </lineage>
</organism>